<keyword evidence="3 12" id="KW-0812">Transmembrane</keyword>
<evidence type="ECO:0000256" key="5">
    <source>
        <dbReference type="ARBA" id="ARBA00022989"/>
    </source>
</evidence>
<keyword evidence="7" id="KW-1015">Disulfide bond</keyword>
<keyword evidence="4" id="KW-0735">Signal-anchor</keyword>
<evidence type="ECO:0000256" key="11">
    <source>
        <dbReference type="SAM" id="MobiDB-lite"/>
    </source>
</evidence>
<evidence type="ECO:0000256" key="3">
    <source>
        <dbReference type="ARBA" id="ARBA00022692"/>
    </source>
</evidence>
<dbReference type="GO" id="GO:0005794">
    <property type="term" value="C:Golgi apparatus"/>
    <property type="evidence" value="ECO:0007669"/>
    <property type="project" value="TreeGrafter"/>
</dbReference>
<evidence type="ECO:0000256" key="10">
    <source>
        <dbReference type="ARBA" id="ARBA00060399"/>
    </source>
</evidence>
<dbReference type="CDD" id="cd02510">
    <property type="entry name" value="pp-GalNAc-T"/>
    <property type="match status" value="1"/>
</dbReference>
<dbReference type="AlphaFoldDB" id="A0A7R9FSN5"/>
<dbReference type="InterPro" id="IPR029044">
    <property type="entry name" value="Nucleotide-diphossugar_trans"/>
</dbReference>
<evidence type="ECO:0000313" key="15">
    <source>
        <dbReference type="Proteomes" id="UP000677054"/>
    </source>
</evidence>
<keyword evidence="15" id="KW-1185">Reference proteome</keyword>
<evidence type="ECO:0000256" key="4">
    <source>
        <dbReference type="ARBA" id="ARBA00022968"/>
    </source>
</evidence>
<evidence type="ECO:0000259" key="13">
    <source>
        <dbReference type="Pfam" id="PF00535"/>
    </source>
</evidence>
<sequence>MARVPRDVTATVDVMAAPEPANPVILSRKFRNRIKLTLALCLVFLLFLYLGTPWHIKEVEVKEGDVKLPQGQPQDPVKQGQKVIVKEGKAKEEKEEVAVLEEPGSLEGNGDGSKKKSPGSSLRPAPLKPWGSHKEEEEIMDFIRAFEKKMVPGLGEDGRREELQGTEKELAEEVMKKEAFNLLLSDKIALNRSVPDTRDKLCKGKDYGHDLPKASVIIIFTNEPWSPLFRTVYSVLNRSPQHLLHEILLVDDFSDREELGKKLEVYVKTHFPEKVRLVRLKERHGLIRARTAGAKEASGEVIVYLDSHCEANYGWLEPLLHQIKENPKTIVLPVIEVIDDKTLHYFNNGGLYFQVGSFSWSGHFTWANVPDEEIIRRGGPVEPTRSPTMAGGLFAMKRQYFWDLGAYDDGMDVWGGENLELSFRVWMCGGSLEVIPCSHVGHIFRDFHPYSFPGGKDTHGINTVRVAEVWMDDYKRLFYLHRPDLKKVDYGDVSERKELRKKLKCNSFKWYLDNILPSKFILDEHSYYYGRVSFIIF</sequence>
<dbReference type="SUPFAM" id="SSF53448">
    <property type="entry name" value="Nucleotide-diphospho-sugar transferases"/>
    <property type="match status" value="1"/>
</dbReference>
<gene>
    <name evidence="14" type="ORF">DSTB1V02_LOCUS13463</name>
</gene>
<evidence type="ECO:0000256" key="9">
    <source>
        <dbReference type="ARBA" id="ARBA00023211"/>
    </source>
</evidence>
<dbReference type="Gene3D" id="3.90.550.10">
    <property type="entry name" value="Spore Coat Polysaccharide Biosynthesis Protein SpsA, Chain A"/>
    <property type="match status" value="1"/>
</dbReference>
<dbReference type="EMBL" id="LR905985">
    <property type="protein sequence ID" value="CAD7253716.1"/>
    <property type="molecule type" value="Genomic_DNA"/>
</dbReference>
<keyword evidence="6 12" id="KW-0472">Membrane</keyword>
<dbReference type="GO" id="GO:0004653">
    <property type="term" value="F:polypeptide N-acetylgalactosaminyltransferase activity"/>
    <property type="evidence" value="ECO:0007669"/>
    <property type="project" value="TreeGrafter"/>
</dbReference>
<proteinExistence type="inferred from homology"/>
<evidence type="ECO:0000256" key="2">
    <source>
        <dbReference type="ARBA" id="ARBA00005680"/>
    </source>
</evidence>
<feature type="domain" description="Glycosyltransferase 2-like" evidence="13">
    <location>
        <begin position="215"/>
        <end position="396"/>
    </location>
</feature>
<feature type="transmembrane region" description="Helical" evidence="12">
    <location>
        <begin position="36"/>
        <end position="56"/>
    </location>
</feature>
<comment type="cofactor">
    <cofactor evidence="1">
        <name>Mn(2+)</name>
        <dbReference type="ChEBI" id="CHEBI:29035"/>
    </cofactor>
</comment>
<comment type="similarity">
    <text evidence="2">Belongs to the glycosyltransferase 2 family. GalNAc-T subfamily.</text>
</comment>
<protein>
    <recommendedName>
        <fullName evidence="13">Glycosyltransferase 2-like domain-containing protein</fullName>
    </recommendedName>
</protein>
<dbReference type="InterPro" id="IPR045885">
    <property type="entry name" value="GalNAc-T"/>
</dbReference>
<keyword evidence="5 12" id="KW-1133">Transmembrane helix</keyword>
<keyword evidence="8" id="KW-0325">Glycoprotein</keyword>
<reference evidence="14" key="1">
    <citation type="submission" date="2020-11" db="EMBL/GenBank/DDBJ databases">
        <authorList>
            <person name="Tran Van P."/>
        </authorList>
    </citation>
    <scope>NUCLEOTIDE SEQUENCE</scope>
</reference>
<keyword evidence="9" id="KW-0464">Manganese</keyword>
<dbReference type="PANTHER" id="PTHR11675:SF43">
    <property type="entry name" value="POLYPEPTIDE N-ACETYLGALACTOSAMINYLTRANSFERASE 1"/>
    <property type="match status" value="1"/>
</dbReference>
<dbReference type="PANTHER" id="PTHR11675">
    <property type="entry name" value="N-ACETYLGALACTOSAMINYLTRANSFERASE"/>
    <property type="match status" value="1"/>
</dbReference>
<evidence type="ECO:0000313" key="14">
    <source>
        <dbReference type="EMBL" id="CAD7253716.1"/>
    </source>
</evidence>
<evidence type="ECO:0000256" key="12">
    <source>
        <dbReference type="SAM" id="Phobius"/>
    </source>
</evidence>
<dbReference type="OrthoDB" id="416652at2759"/>
<dbReference type="EMBL" id="CAJPEV010006468">
    <property type="protein sequence ID" value="CAG0904143.1"/>
    <property type="molecule type" value="Genomic_DNA"/>
</dbReference>
<accession>A0A7R9FSN5</accession>
<evidence type="ECO:0000256" key="8">
    <source>
        <dbReference type="ARBA" id="ARBA00023180"/>
    </source>
</evidence>
<dbReference type="Proteomes" id="UP000677054">
    <property type="component" value="Unassembled WGS sequence"/>
</dbReference>
<evidence type="ECO:0000256" key="6">
    <source>
        <dbReference type="ARBA" id="ARBA00023136"/>
    </source>
</evidence>
<dbReference type="Pfam" id="PF00535">
    <property type="entry name" value="Glycos_transf_2"/>
    <property type="match status" value="1"/>
</dbReference>
<dbReference type="GO" id="GO:0006493">
    <property type="term" value="P:protein O-linked glycosylation"/>
    <property type="evidence" value="ECO:0007669"/>
    <property type="project" value="TreeGrafter"/>
</dbReference>
<feature type="region of interest" description="Disordered" evidence="11">
    <location>
        <begin position="94"/>
        <end position="133"/>
    </location>
</feature>
<organism evidence="14">
    <name type="scientific">Darwinula stevensoni</name>
    <dbReference type="NCBI Taxonomy" id="69355"/>
    <lineage>
        <taxon>Eukaryota</taxon>
        <taxon>Metazoa</taxon>
        <taxon>Ecdysozoa</taxon>
        <taxon>Arthropoda</taxon>
        <taxon>Crustacea</taxon>
        <taxon>Oligostraca</taxon>
        <taxon>Ostracoda</taxon>
        <taxon>Podocopa</taxon>
        <taxon>Podocopida</taxon>
        <taxon>Darwinulocopina</taxon>
        <taxon>Darwinuloidea</taxon>
        <taxon>Darwinulidae</taxon>
        <taxon>Darwinula</taxon>
    </lineage>
</organism>
<dbReference type="InterPro" id="IPR001173">
    <property type="entry name" value="Glyco_trans_2-like"/>
</dbReference>
<name>A0A7R9FSN5_9CRUS</name>
<evidence type="ECO:0000256" key="1">
    <source>
        <dbReference type="ARBA" id="ARBA00001936"/>
    </source>
</evidence>
<comment type="subcellular location">
    <subcellularLocation>
        <location evidence="10">Endomembrane system</location>
        <topology evidence="10">Single-pass type II membrane protein</topology>
    </subcellularLocation>
</comment>
<evidence type="ECO:0000256" key="7">
    <source>
        <dbReference type="ARBA" id="ARBA00023157"/>
    </source>
</evidence>
<dbReference type="FunFam" id="3.90.550.10:FF:000053">
    <property type="entry name" value="Polypeptide N-acetylgalactosaminyltransferase"/>
    <property type="match status" value="1"/>
</dbReference>